<accession>A0A3Q9FCM2</accession>
<organism evidence="3 4">
    <name type="scientific">Burkholderia cenocepacia</name>
    <dbReference type="NCBI Taxonomy" id="95486"/>
    <lineage>
        <taxon>Bacteria</taxon>
        <taxon>Pseudomonadati</taxon>
        <taxon>Pseudomonadota</taxon>
        <taxon>Betaproteobacteria</taxon>
        <taxon>Burkholderiales</taxon>
        <taxon>Burkholderiaceae</taxon>
        <taxon>Burkholderia</taxon>
        <taxon>Burkholderia cepacia complex</taxon>
    </lineage>
</organism>
<evidence type="ECO:0000313" key="3">
    <source>
        <dbReference type="EMBL" id="AZQ54483.1"/>
    </source>
</evidence>
<sequence>MQKSLAMKAAAAVMLGSLALAGCTTTPNKSDNASTSASKRESIDASVNATLSRLYSTVPGSRELVAKSRGVLVFPNVLQAGFIVGGQSGNGALRVGGSTVGYYNTSSLSVGLQAGAQSKAVVFLFMTQDALDSFRKSDGWSAGADASVAVVKMGANGAVDSNTATAPVEVLVLTNAGLMGDLSVSGTKVTKLHI</sequence>
<feature type="signal peptide" evidence="1">
    <location>
        <begin position="1"/>
        <end position="21"/>
    </location>
</feature>
<dbReference type="PROSITE" id="PS51257">
    <property type="entry name" value="PROKAR_LIPOPROTEIN"/>
    <property type="match status" value="1"/>
</dbReference>
<evidence type="ECO:0000256" key="1">
    <source>
        <dbReference type="SAM" id="SignalP"/>
    </source>
</evidence>
<reference evidence="3 4" key="1">
    <citation type="submission" date="2018-12" db="EMBL/GenBank/DDBJ databases">
        <title>Cadmium resistance mechanism in endophytic bacteria Burkholderia cenocepacia YG-3.</title>
        <authorList>
            <person name="Zhang X."/>
            <person name="Wang X."/>
            <person name="Zhu Y."/>
        </authorList>
    </citation>
    <scope>NUCLEOTIDE SEQUENCE [LARGE SCALE GENOMIC DNA]</scope>
    <source>
        <strain evidence="3 4">YG-3</strain>
    </source>
</reference>
<feature type="chain" id="PRO_5018703658" description="Ysc84 actin-binding domain-containing protein" evidence="1">
    <location>
        <begin position="22"/>
        <end position="194"/>
    </location>
</feature>
<keyword evidence="1" id="KW-0732">Signal</keyword>
<dbReference type="AlphaFoldDB" id="A0A3Q9FCM2"/>
<proteinExistence type="predicted"/>
<dbReference type="Proteomes" id="UP000277191">
    <property type="component" value="Chromosome 3"/>
</dbReference>
<protein>
    <recommendedName>
        <fullName evidence="2">Ysc84 actin-binding domain-containing protein</fullName>
    </recommendedName>
</protein>
<dbReference type="RefSeq" id="WP_126367306.1">
    <property type="nucleotide sequence ID" value="NZ_CP034547.1"/>
</dbReference>
<name>A0A3Q9FCM2_9BURK</name>
<evidence type="ECO:0000313" key="4">
    <source>
        <dbReference type="Proteomes" id="UP000277191"/>
    </source>
</evidence>
<gene>
    <name evidence="3" type="ORF">D5R55_26595</name>
</gene>
<dbReference type="InterPro" id="IPR007461">
    <property type="entry name" value="Ysc84_actin-binding"/>
</dbReference>
<dbReference type="EMBL" id="CP034547">
    <property type="protein sequence ID" value="AZQ54483.1"/>
    <property type="molecule type" value="Genomic_DNA"/>
</dbReference>
<dbReference type="Pfam" id="PF04366">
    <property type="entry name" value="Ysc84"/>
    <property type="match status" value="1"/>
</dbReference>
<dbReference type="CDD" id="cd11524">
    <property type="entry name" value="SYLF"/>
    <property type="match status" value="1"/>
</dbReference>
<feature type="domain" description="Ysc84 actin-binding" evidence="2">
    <location>
        <begin position="107"/>
        <end position="190"/>
    </location>
</feature>
<evidence type="ECO:0000259" key="2">
    <source>
        <dbReference type="Pfam" id="PF04366"/>
    </source>
</evidence>